<dbReference type="OrthoDB" id="8187571at2759"/>
<dbReference type="AlphaFoldDB" id="A0A5J4TE84"/>
<evidence type="ECO:0008006" key="3">
    <source>
        <dbReference type="Google" id="ProtNLM"/>
    </source>
</evidence>
<dbReference type="EMBL" id="SNRW01032452">
    <property type="protein sequence ID" value="KAA6356766.1"/>
    <property type="molecule type" value="Genomic_DNA"/>
</dbReference>
<dbReference type="Proteomes" id="UP000324800">
    <property type="component" value="Unassembled WGS sequence"/>
</dbReference>
<accession>A0A5J4TE84</accession>
<organism evidence="1 2">
    <name type="scientific">Streblomastix strix</name>
    <dbReference type="NCBI Taxonomy" id="222440"/>
    <lineage>
        <taxon>Eukaryota</taxon>
        <taxon>Metamonada</taxon>
        <taxon>Preaxostyla</taxon>
        <taxon>Oxymonadida</taxon>
        <taxon>Streblomastigidae</taxon>
        <taxon>Streblomastix</taxon>
    </lineage>
</organism>
<name>A0A5J4TE84_9EUKA</name>
<gene>
    <name evidence="1" type="ORF">EZS28_047708</name>
</gene>
<sequence length="129" mass="15221">MLSFPPHSTHITQALDLVTFSSVKSELPLRKGRRLPSKQVDRVKQMYDAINLNTSATTNGQAFKKAGIEVVQERKKDKVKINARQIIKNYCDFMELNVKDVWTEYEKIQEDHRLKFGYINYKWIEYYGF</sequence>
<reference evidence="1 2" key="1">
    <citation type="submission" date="2019-03" db="EMBL/GenBank/DDBJ databases">
        <title>Single cell metagenomics reveals metabolic interactions within the superorganism composed of flagellate Streblomastix strix and complex community of Bacteroidetes bacteria on its surface.</title>
        <authorList>
            <person name="Treitli S.C."/>
            <person name="Kolisko M."/>
            <person name="Husnik F."/>
            <person name="Keeling P."/>
            <person name="Hampl V."/>
        </authorList>
    </citation>
    <scope>NUCLEOTIDE SEQUENCE [LARGE SCALE GENOMIC DNA]</scope>
    <source>
        <strain evidence="1">ST1C</strain>
    </source>
</reference>
<comment type="caution">
    <text evidence="1">The sequence shown here is derived from an EMBL/GenBank/DDBJ whole genome shotgun (WGS) entry which is preliminary data.</text>
</comment>
<evidence type="ECO:0000313" key="1">
    <source>
        <dbReference type="EMBL" id="KAA6356766.1"/>
    </source>
</evidence>
<evidence type="ECO:0000313" key="2">
    <source>
        <dbReference type="Proteomes" id="UP000324800"/>
    </source>
</evidence>
<proteinExistence type="predicted"/>
<protein>
    <recommendedName>
        <fullName evidence="3">DDE-1 domain-containing protein</fullName>
    </recommendedName>
</protein>